<dbReference type="Proteomes" id="UP001195483">
    <property type="component" value="Unassembled WGS sequence"/>
</dbReference>
<reference evidence="24" key="2">
    <citation type="journal article" date="2021" name="Genome Biol. Evol.">
        <title>Developing a high-quality reference genome for a parasitic bivalve with doubly uniparental inheritance (Bivalvia: Unionida).</title>
        <authorList>
            <person name="Smith C.H."/>
        </authorList>
    </citation>
    <scope>NUCLEOTIDE SEQUENCE</scope>
    <source>
        <strain evidence="24">CHS0354</strain>
        <tissue evidence="24">Mantle</tissue>
    </source>
</reference>
<feature type="region of interest" description="Disordered" evidence="20">
    <location>
        <begin position="997"/>
        <end position="1123"/>
    </location>
</feature>
<dbReference type="FunFam" id="3.40.190.10:FF:000155">
    <property type="entry name" value="Glutamate receptor ionotropic, NMDA 2B"/>
    <property type="match status" value="1"/>
</dbReference>
<dbReference type="Gene3D" id="3.40.50.2300">
    <property type="match status" value="2"/>
</dbReference>
<dbReference type="SMART" id="SM00079">
    <property type="entry name" value="PBPe"/>
    <property type="match status" value="1"/>
</dbReference>
<dbReference type="GO" id="GO:0045211">
    <property type="term" value="C:postsynaptic membrane"/>
    <property type="evidence" value="ECO:0007669"/>
    <property type="project" value="UniProtKB-SubCell"/>
</dbReference>
<keyword evidence="6" id="KW-0862">Zinc</keyword>
<name>A0AAE0SXQ2_9BIVA</name>
<feature type="binding site" evidence="17">
    <location>
        <position position="743"/>
    </location>
    <ligand>
        <name>L-glutamate</name>
        <dbReference type="ChEBI" id="CHEBI:29985"/>
    </ligand>
</feature>
<dbReference type="InterPro" id="IPR001828">
    <property type="entry name" value="ANF_lig-bd_rcpt"/>
</dbReference>
<keyword evidence="15" id="KW-0407">Ion channel</keyword>
<proteinExistence type="predicted"/>
<evidence type="ECO:0000256" key="6">
    <source>
        <dbReference type="ARBA" id="ARBA00022833"/>
    </source>
</evidence>
<accession>A0AAE0SXQ2</accession>
<keyword evidence="8" id="KW-0770">Synapse</keyword>
<evidence type="ECO:0000256" key="14">
    <source>
        <dbReference type="ARBA" id="ARBA00023286"/>
    </source>
</evidence>
<feature type="transmembrane region" description="Helical" evidence="21">
    <location>
        <begin position="611"/>
        <end position="632"/>
    </location>
</feature>
<keyword evidence="2" id="KW-0813">Transport</keyword>
<evidence type="ECO:0000256" key="10">
    <source>
        <dbReference type="ARBA" id="ARBA00023136"/>
    </source>
</evidence>
<evidence type="ECO:0000259" key="23">
    <source>
        <dbReference type="SMART" id="SM00918"/>
    </source>
</evidence>
<evidence type="ECO:0000256" key="17">
    <source>
        <dbReference type="PIRSR" id="PIRSR601508-1"/>
    </source>
</evidence>
<dbReference type="GO" id="GO:0038023">
    <property type="term" value="F:signaling receptor activity"/>
    <property type="evidence" value="ECO:0007669"/>
    <property type="project" value="InterPro"/>
</dbReference>
<comment type="subcellular location">
    <subcellularLocation>
        <location evidence="1">Cell membrane</location>
        <topology evidence="1">Multi-pass membrane protein</topology>
    </subcellularLocation>
    <subcellularLocation>
        <location evidence="16">Postsynaptic cell membrane</location>
    </subcellularLocation>
</comment>
<comment type="caution">
    <text evidence="24">The sequence shown here is derived from an EMBL/GenBank/DDBJ whole genome shotgun (WGS) entry which is preliminary data.</text>
</comment>
<dbReference type="InterPro" id="IPR019594">
    <property type="entry name" value="Glu/Gly-bd"/>
</dbReference>
<keyword evidence="11" id="KW-0675">Receptor</keyword>
<dbReference type="Pfam" id="PF10613">
    <property type="entry name" value="Lig_chan-Glu_bd"/>
    <property type="match status" value="1"/>
</dbReference>
<keyword evidence="4 21" id="KW-0812">Transmembrane</keyword>
<keyword evidence="7 21" id="KW-1133">Transmembrane helix</keyword>
<keyword evidence="10 21" id="KW-0472">Membrane</keyword>
<evidence type="ECO:0000256" key="18">
    <source>
        <dbReference type="PIRSR" id="PIRSR601508-2"/>
    </source>
</evidence>
<feature type="site" description="Interaction with the cone snail toxin Con-ikot-ikot" evidence="18">
    <location>
        <position position="748"/>
    </location>
</feature>
<dbReference type="EMBL" id="JAEAOA010001739">
    <property type="protein sequence ID" value="KAK3600140.1"/>
    <property type="molecule type" value="Genomic_DNA"/>
</dbReference>
<feature type="binding site" evidence="17">
    <location>
        <position position="742"/>
    </location>
    <ligand>
        <name>L-glutamate</name>
        <dbReference type="ChEBI" id="CHEBI:29985"/>
    </ligand>
</feature>
<evidence type="ECO:0000259" key="22">
    <source>
        <dbReference type="SMART" id="SM00079"/>
    </source>
</evidence>
<feature type="transmembrane region" description="Helical" evidence="21">
    <location>
        <begin position="867"/>
        <end position="891"/>
    </location>
</feature>
<evidence type="ECO:0000256" key="5">
    <source>
        <dbReference type="ARBA" id="ARBA00022723"/>
    </source>
</evidence>
<evidence type="ECO:0000313" key="25">
    <source>
        <dbReference type="Proteomes" id="UP001195483"/>
    </source>
</evidence>
<dbReference type="AlphaFoldDB" id="A0AAE0SXQ2"/>
<evidence type="ECO:0000256" key="8">
    <source>
        <dbReference type="ARBA" id="ARBA00023018"/>
    </source>
</evidence>
<dbReference type="Pfam" id="PF00060">
    <property type="entry name" value="Lig_chan"/>
    <property type="match status" value="1"/>
</dbReference>
<dbReference type="FunFam" id="3.40.190.10:FF:000009">
    <property type="entry name" value="Putative glutamate receptor ionotropic NMDA 2B"/>
    <property type="match status" value="1"/>
</dbReference>
<reference evidence="24" key="1">
    <citation type="journal article" date="2021" name="Genome Biol. Evol.">
        <title>A High-Quality Reference Genome for a Parasitic Bivalve with Doubly Uniparental Inheritance (Bivalvia: Unionida).</title>
        <authorList>
            <person name="Smith C.H."/>
        </authorList>
    </citation>
    <scope>NUCLEOTIDE SEQUENCE</scope>
    <source>
        <strain evidence="24">CHS0354</strain>
    </source>
</reference>
<feature type="binding site" evidence="17">
    <location>
        <position position="574"/>
    </location>
    <ligand>
        <name>L-glutamate</name>
        <dbReference type="ChEBI" id="CHEBI:29985"/>
    </ligand>
</feature>
<feature type="transmembrane region" description="Helical" evidence="21">
    <location>
        <begin position="684"/>
        <end position="709"/>
    </location>
</feature>
<dbReference type="SUPFAM" id="SSF53850">
    <property type="entry name" value="Periplasmic binding protein-like II"/>
    <property type="match status" value="1"/>
</dbReference>
<dbReference type="PRINTS" id="PR00177">
    <property type="entry name" value="NMDARECEPTOR"/>
</dbReference>
<gene>
    <name evidence="24" type="ORF">CHS0354_028996</name>
</gene>
<dbReference type="Pfam" id="PF01094">
    <property type="entry name" value="ANF_receptor"/>
    <property type="match status" value="1"/>
</dbReference>
<keyword evidence="13" id="KW-0628">Postsynaptic cell membrane</keyword>
<dbReference type="SUPFAM" id="SSF53822">
    <property type="entry name" value="Periplasmic binding protein-like I"/>
    <property type="match status" value="1"/>
</dbReference>
<keyword evidence="12" id="KW-0325">Glycoprotein</keyword>
<evidence type="ECO:0000256" key="2">
    <source>
        <dbReference type="ARBA" id="ARBA00022448"/>
    </source>
</evidence>
<keyword evidence="3" id="KW-1003">Cell membrane</keyword>
<reference evidence="24" key="3">
    <citation type="submission" date="2023-05" db="EMBL/GenBank/DDBJ databases">
        <authorList>
            <person name="Smith C.H."/>
        </authorList>
    </citation>
    <scope>NUCLEOTIDE SEQUENCE</scope>
    <source>
        <strain evidence="24">CHS0354</strain>
        <tissue evidence="24">Mantle</tissue>
    </source>
</reference>
<dbReference type="InterPro" id="IPR028082">
    <property type="entry name" value="Peripla_BP_I"/>
</dbReference>
<evidence type="ECO:0000256" key="19">
    <source>
        <dbReference type="PIRSR" id="PIRSR601508-3"/>
    </source>
</evidence>
<evidence type="ECO:0000256" key="4">
    <source>
        <dbReference type="ARBA" id="ARBA00022692"/>
    </source>
</evidence>
<evidence type="ECO:0000256" key="20">
    <source>
        <dbReference type="SAM" id="MobiDB-lite"/>
    </source>
</evidence>
<feature type="domain" description="Ionotropic glutamate receptor C-terminal" evidence="22">
    <location>
        <begin position="491"/>
        <end position="849"/>
    </location>
</feature>
<sequence>MWNLQVIYCKFMNVKVLFIIALELSSIPLFRAQRTSLARKEVAMQIIVPHLSEFQRELPGVHLLEKERINDGTYREYPNLRKNFLVNTWLNFTHSLPPNEILSLFCTEIFEKNVNVITLINNKDASEASNAYILRLADHLGYPVISWDAEYPGALQSNEDSRVLQIAPTLYHQCQGMIHLLNRYNWTEFTIVTTKISSNKDFVGCMEEMVKLRGVSHGYITKYRFTLSSVIEIDSASEAKIDKALAGVKQSAVRVFLLHAKSDEAKNILDRAKSMGLTSEIYIWILTSSSIGVIAEKASQSYPIGCLGFSSNRSVAVIEQALRSAIKVWALGLEGISKRGESLAHTTMVPNMTCTSSLLNGFWKDGKILHSYMKKSHFDDPPVSFSDNGVIKHATLDVYNVQPFYDTRLKRMFRKWEPVGKLLPVKNSTGKIDMVIQMNEITWPGQSSFPPKGKPDRRLFRVATLSEPPYVIYVNPDETTGKCGHHAIPCQVNATRFEKLNASYNGEVCCTGLCIDLLTMLSETMDFDFVMYEINDTKWGIKDEITGEWNGLIRELVDHKSDFVMTSLKINHQRSSAIDFSVPFLETGITIIVSIRKGAISPTAFLEPYDYPSWCLILVFSVHATGASIFIFEWLSPSGLDHGKTPLREHKFSLFRSFWLIWAMLFGASVSVDNPRGVSSRFLANVWALFALVFLASYTANLAAFMITIDDYYKLSGIQDWRLMNPTAVTPHFRFATVPGGSTEDNLKKNYPRMHKYMMKYNKTTVQEGINSLKRQEIHAFIYDATVLEYWAGKDPECDLKTVGKWYAMTGYGIGFPRGSKYIDEFNKVLLEFQNNGEMERLQKFWLAGACHARKDKKKDQSSHEIGILNFTSAFILLACGVVLGTILLGLEHSYFRFGRKCLKKYDKCGCCALVSLSMGKSLTFEQSVIEAIDFHRKHRCKDAVCETQLWKARHELDLALLKIERLRRELMMTWKSIEYPAIAQEAKTEPNGITAQYRKSLDNDKDDDNKTKLDDDKSDIQKPESKPENNMDLDISEVDRKRSVFRRSPSYTNAMSCESEGKPCDGNPEVRRSPSYTQAVGKDKYDPGNSSVDNTQDRPRPNARFEDETLLDSKSRPKSFNRTRCYEGKYYTGVEDGEDESSL</sequence>
<dbReference type="InterPro" id="IPR001320">
    <property type="entry name" value="Iontro_rcpt_C"/>
</dbReference>
<dbReference type="InterPro" id="IPR015683">
    <property type="entry name" value="Ionotropic_Glu_rcpt"/>
</dbReference>
<dbReference type="GO" id="GO:0015276">
    <property type="term" value="F:ligand-gated monoatomic ion channel activity"/>
    <property type="evidence" value="ECO:0007669"/>
    <property type="project" value="InterPro"/>
</dbReference>
<organism evidence="24 25">
    <name type="scientific">Potamilus streckersoni</name>
    <dbReference type="NCBI Taxonomy" id="2493646"/>
    <lineage>
        <taxon>Eukaryota</taxon>
        <taxon>Metazoa</taxon>
        <taxon>Spiralia</taxon>
        <taxon>Lophotrochozoa</taxon>
        <taxon>Mollusca</taxon>
        <taxon>Bivalvia</taxon>
        <taxon>Autobranchia</taxon>
        <taxon>Heteroconchia</taxon>
        <taxon>Palaeoheterodonta</taxon>
        <taxon>Unionida</taxon>
        <taxon>Unionoidea</taxon>
        <taxon>Unionidae</taxon>
        <taxon>Ambleminae</taxon>
        <taxon>Lampsilini</taxon>
        <taxon>Potamilus</taxon>
    </lineage>
</organism>
<keyword evidence="19" id="KW-1015">Disulfide bond</keyword>
<keyword evidence="25" id="KW-1185">Reference proteome</keyword>
<evidence type="ECO:0000256" key="15">
    <source>
        <dbReference type="ARBA" id="ARBA00023303"/>
    </source>
</evidence>
<evidence type="ECO:0000256" key="12">
    <source>
        <dbReference type="ARBA" id="ARBA00023180"/>
    </source>
</evidence>
<feature type="site" description="Crucial to convey clamshell closure to channel opening" evidence="18">
    <location>
        <position position="715"/>
    </location>
</feature>
<dbReference type="InterPro" id="IPR001508">
    <property type="entry name" value="Iono_Glu_rcpt_met"/>
</dbReference>
<keyword evidence="9" id="KW-0406">Ion transport</keyword>
<evidence type="ECO:0000256" key="9">
    <source>
        <dbReference type="ARBA" id="ARBA00023065"/>
    </source>
</evidence>
<feature type="binding site" evidence="17">
    <location>
        <position position="784"/>
    </location>
    <ligand>
        <name>L-glutamate</name>
        <dbReference type="ChEBI" id="CHEBI:29985"/>
    </ligand>
</feature>
<feature type="compositionally biased region" description="Basic and acidic residues" evidence="20">
    <location>
        <begin position="1060"/>
        <end position="1073"/>
    </location>
</feature>
<dbReference type="SMART" id="SM00918">
    <property type="entry name" value="Lig_chan-Glu_bd"/>
    <property type="match status" value="1"/>
</dbReference>
<evidence type="ECO:0000256" key="3">
    <source>
        <dbReference type="ARBA" id="ARBA00022475"/>
    </source>
</evidence>
<evidence type="ECO:0000313" key="24">
    <source>
        <dbReference type="EMBL" id="KAK3600140.1"/>
    </source>
</evidence>
<feature type="disulfide bond" evidence="19">
    <location>
        <begin position="798"/>
        <end position="851"/>
    </location>
</feature>
<evidence type="ECO:0000256" key="7">
    <source>
        <dbReference type="ARBA" id="ARBA00022989"/>
    </source>
</evidence>
<dbReference type="Gene3D" id="3.40.190.10">
    <property type="entry name" value="Periplasmic binding protein-like II"/>
    <property type="match status" value="3"/>
</dbReference>
<evidence type="ECO:0000256" key="1">
    <source>
        <dbReference type="ARBA" id="ARBA00004651"/>
    </source>
</evidence>
<keyword evidence="14" id="KW-1071">Ligand-gated ion channel</keyword>
<dbReference type="Gene3D" id="1.10.287.70">
    <property type="match status" value="1"/>
</dbReference>
<feature type="compositionally biased region" description="Basic and acidic residues" evidence="20">
    <location>
        <begin position="1000"/>
        <end position="1030"/>
    </location>
</feature>
<dbReference type="GO" id="GO:0046872">
    <property type="term" value="F:metal ion binding"/>
    <property type="evidence" value="ECO:0007669"/>
    <property type="project" value="UniProtKB-KW"/>
</dbReference>
<feature type="domain" description="Ionotropic glutamate receptor L-glutamate and glycine-binding" evidence="23">
    <location>
        <begin position="489"/>
        <end position="558"/>
    </location>
</feature>
<dbReference type="PANTHER" id="PTHR18966">
    <property type="entry name" value="IONOTROPIC GLUTAMATE RECEPTOR"/>
    <property type="match status" value="1"/>
</dbReference>
<evidence type="ECO:0000256" key="11">
    <source>
        <dbReference type="ARBA" id="ARBA00023170"/>
    </source>
</evidence>
<feature type="transmembrane region" description="Helical" evidence="21">
    <location>
        <begin position="653"/>
        <end position="672"/>
    </location>
</feature>
<evidence type="ECO:0000256" key="16">
    <source>
        <dbReference type="ARBA" id="ARBA00034100"/>
    </source>
</evidence>
<evidence type="ECO:0000256" key="21">
    <source>
        <dbReference type="SAM" id="Phobius"/>
    </source>
</evidence>
<protein>
    <submittedName>
        <fullName evidence="24">Uncharacterized protein</fullName>
    </submittedName>
</protein>
<keyword evidence="5" id="KW-0479">Metal-binding</keyword>
<evidence type="ECO:0000256" key="13">
    <source>
        <dbReference type="ARBA" id="ARBA00023257"/>
    </source>
</evidence>
<feature type="compositionally biased region" description="Basic and acidic residues" evidence="20">
    <location>
        <begin position="1096"/>
        <end position="1116"/>
    </location>
</feature>